<evidence type="ECO:0000256" key="2">
    <source>
        <dbReference type="SAM" id="MobiDB-lite"/>
    </source>
</evidence>
<feature type="compositionally biased region" description="Polar residues" evidence="2">
    <location>
        <begin position="777"/>
        <end position="789"/>
    </location>
</feature>
<comment type="subcellular location">
    <subcellularLocation>
        <location evidence="1">Nucleus</location>
    </subcellularLocation>
</comment>
<evidence type="ECO:0000259" key="3">
    <source>
        <dbReference type="Pfam" id="PF10373"/>
    </source>
</evidence>
<evidence type="ECO:0000259" key="4">
    <source>
        <dbReference type="Pfam" id="PF10374"/>
    </source>
</evidence>
<dbReference type="OrthoDB" id="69928at2759"/>
<comment type="caution">
    <text evidence="5">The sequence shown here is derived from an EMBL/GenBank/DDBJ whole genome shotgun (WGS) entry which is preliminary data.</text>
</comment>
<sequence>METLAPEMDTPAARAQAYWQEAKKLQLKIVRDIDILKKGTSSKSEEEQLKMLEDNIAQVTSFRLRYVYTISQDLRYIHKKQGSSKQDAEDVMWQLHIYINKAYRDVLNDRLRGQQNVVTRRKVEKLYINYLKIAQAFYQGYFQRLQSAHGMPQIPRINSILKLEGPKVDERQSQLISAENVRRSFHSTLLHLGDLSRWRHKARPKPDGSRMALLYYDLAHDVKPTSGDAHHQMGMIFTEEHNHLLVVYHLYRSLAIEYPHGNSTRNLEIEFKQLLQSSPPSRRAGPPDPNEAFSNWFVKLHARFYKGEQFSQQVELENEVLYRLEMMLKKPATFPLLLKMVLTNIAAYYVAKSRVEKNWTLEASNSCQFILELNVKWILILSRLLQSELQEFSKAAAPAEDDAPNSDNGARPAEKFSAFTENILPLMRIYTAWLYIYRTDVVGYQEHLGNSVYDMYRNLAHALTAIAKEFKGVAPMDTSPYLLPEDAVALGMKPFDDPTMATVCRLHLTLQSNAFKPHWEDSGIPRHSPEMEMRARVYDLMNCGFSLALDDFFPLTATLPADGSDEAITMSYVEGGKAPRTVQGATVSPRPATHADQVEQLEGHFRNLGPSQDGPRGRQASNASNAGVTTVPAIDDLGHGRVRATSGPTTIREIPAYDRVGGIDPVETESDLNLDAQMHALVDDLLDEDGSGLTKPQPQPGPTSAVGPEASSYGMHTATAQQIFGGMQTPGHDAGATFGKVSPWGSYASPPQNGALRRQSANPQYDERFHLGAGSPNRAQRTSSTSSLQAAFPTFNPGPRVQSGSDFSALFPSGAAQTHGSHFGQAGVGFSGRPSSGASGRLQGSRGSLGHSRQRLGGSTDSSGTSPFFSPKLNAGTYEIAPGAQSAGQANPLLAKAASPPLGFGMGSSSFNTVFSQTASGLPPVNSPFGLPMGQFDGALDQGDMYPYSQQLAGSFPAAYKQPGGTSAAVCNGNVYDATTAYGRGVIATKDDPTHFRNAVKGTHMSKAVAAADAFDRAILESALADDNPRLNR</sequence>
<name>A0A423VC85_CYTCH</name>
<dbReference type="InterPro" id="IPR011990">
    <property type="entry name" value="TPR-like_helical_dom_sf"/>
</dbReference>
<protein>
    <recommendedName>
        <fullName evidence="1">Nonsense-mediated mRNA decay factor</fullName>
    </recommendedName>
</protein>
<feature type="region of interest" description="Disordered" evidence="2">
    <location>
        <begin position="605"/>
        <end position="632"/>
    </location>
</feature>
<dbReference type="PANTHER" id="PTHR15696">
    <property type="entry name" value="SMG-7 SUPPRESSOR WITH MORPHOLOGICAL EFFECT ON GENITALIA PROTEIN 7"/>
    <property type="match status" value="1"/>
</dbReference>
<dbReference type="InterPro" id="IPR045153">
    <property type="entry name" value="Est1/Ebs1-like"/>
</dbReference>
<accession>A0A423VC85</accession>
<dbReference type="AlphaFoldDB" id="A0A423VC85"/>
<dbReference type="STRING" id="252740.A0A423VC85"/>
<dbReference type="InterPro" id="IPR018834">
    <property type="entry name" value="DNA/RNA-bd_Est1-type"/>
</dbReference>
<dbReference type="Proteomes" id="UP000284375">
    <property type="component" value="Unassembled WGS sequence"/>
</dbReference>
<reference evidence="5 6" key="1">
    <citation type="submission" date="2015-09" db="EMBL/GenBank/DDBJ databases">
        <title>Host preference determinants of Valsa canker pathogens revealed by comparative genomics.</title>
        <authorList>
            <person name="Yin Z."/>
            <person name="Huang L."/>
        </authorList>
    </citation>
    <scope>NUCLEOTIDE SEQUENCE [LARGE SCALE GENOMIC DNA]</scope>
    <source>
        <strain evidence="5 6">YSFL</strain>
    </source>
</reference>
<dbReference type="PANTHER" id="PTHR15696:SF36">
    <property type="entry name" value="NONSENSE-MEDIATED MRNA DECAY FACTOR"/>
    <property type="match status" value="1"/>
</dbReference>
<dbReference type="GO" id="GO:0005634">
    <property type="term" value="C:nucleus"/>
    <property type="evidence" value="ECO:0007669"/>
    <property type="project" value="UniProtKB-SubCell"/>
</dbReference>
<feature type="compositionally biased region" description="Polar residues" evidence="2">
    <location>
        <begin position="619"/>
        <end position="628"/>
    </location>
</feature>
<dbReference type="EMBL" id="LJZO01000065">
    <property type="protein sequence ID" value="ROV88580.1"/>
    <property type="molecule type" value="Genomic_DNA"/>
</dbReference>
<feature type="domain" description="Telomerase activating protein Est1-like N-terminal" evidence="4">
    <location>
        <begin position="88"/>
        <end position="201"/>
    </location>
</feature>
<evidence type="ECO:0000313" key="5">
    <source>
        <dbReference type="EMBL" id="ROV88580.1"/>
    </source>
</evidence>
<organism evidence="5 6">
    <name type="scientific">Cytospora chrysosperma</name>
    <name type="common">Cytospora canker fungus</name>
    <name type="synonym">Sphaeria chrysosperma</name>
    <dbReference type="NCBI Taxonomy" id="252740"/>
    <lineage>
        <taxon>Eukaryota</taxon>
        <taxon>Fungi</taxon>
        <taxon>Dikarya</taxon>
        <taxon>Ascomycota</taxon>
        <taxon>Pezizomycotina</taxon>
        <taxon>Sordariomycetes</taxon>
        <taxon>Sordariomycetidae</taxon>
        <taxon>Diaporthales</taxon>
        <taxon>Cytosporaceae</taxon>
        <taxon>Cytospora</taxon>
    </lineage>
</organism>
<feature type="compositionally biased region" description="Low complexity" evidence="2">
    <location>
        <begin position="835"/>
        <end position="859"/>
    </location>
</feature>
<keyword evidence="1" id="KW-0539">Nucleus</keyword>
<comment type="function">
    <text evidence="1">Plays a role in nonsense-mediated mRNA decay.</text>
</comment>
<gene>
    <name evidence="5" type="ORF">VSDG_09133</name>
</gene>
<dbReference type="SUPFAM" id="SSF48452">
    <property type="entry name" value="TPR-like"/>
    <property type="match status" value="1"/>
</dbReference>
<keyword evidence="6" id="KW-1185">Reference proteome</keyword>
<dbReference type="GO" id="GO:0000184">
    <property type="term" value="P:nuclear-transcribed mRNA catabolic process, nonsense-mediated decay"/>
    <property type="evidence" value="ECO:0007669"/>
    <property type="project" value="UniProtKB-KW"/>
</dbReference>
<feature type="region of interest" description="Disordered" evidence="2">
    <location>
        <begin position="767"/>
        <end position="869"/>
    </location>
</feature>
<feature type="domain" description="DNA/RNA-binding" evidence="3">
    <location>
        <begin position="212"/>
        <end position="496"/>
    </location>
</feature>
<proteinExistence type="predicted"/>
<evidence type="ECO:0000313" key="6">
    <source>
        <dbReference type="Proteomes" id="UP000284375"/>
    </source>
</evidence>
<feature type="region of interest" description="Disordered" evidence="2">
    <location>
        <begin position="687"/>
        <end position="710"/>
    </location>
</feature>
<evidence type="ECO:0000256" key="1">
    <source>
        <dbReference type="RuleBase" id="RU369098"/>
    </source>
</evidence>
<dbReference type="Gene3D" id="1.25.40.10">
    <property type="entry name" value="Tetratricopeptide repeat domain"/>
    <property type="match status" value="1"/>
</dbReference>
<keyword evidence="1" id="KW-0866">Nonsense-mediated mRNA decay</keyword>
<dbReference type="Pfam" id="PF10373">
    <property type="entry name" value="EST1_DNA_bind"/>
    <property type="match status" value="1"/>
</dbReference>
<dbReference type="Pfam" id="PF10374">
    <property type="entry name" value="EST1"/>
    <property type="match status" value="1"/>
</dbReference>
<dbReference type="InterPro" id="IPR019458">
    <property type="entry name" value="Est1-like_N"/>
</dbReference>